<dbReference type="Proteomes" id="UP000476837">
    <property type="component" value="Unassembled WGS sequence"/>
</dbReference>
<reference evidence="1 2" key="1">
    <citation type="submission" date="2018-07" db="EMBL/GenBank/DDBJ databases">
        <title>Genome sequence of Roseomonas fauriae ATCC 49958.</title>
        <authorList>
            <person name="Sant'Anna F.H."/>
            <person name="Baldani J.I."/>
            <person name="Zilli J.E."/>
            <person name="Reis V.M."/>
            <person name="Hartmann A."/>
            <person name="Cruz L."/>
            <person name="de Souza E.M."/>
            <person name="de Oliveira Pedrosa F."/>
            <person name="Passaglia L.M.P."/>
        </authorList>
    </citation>
    <scope>NUCLEOTIDE SEQUENCE [LARGE SCALE GENOMIC DNA]</scope>
    <source>
        <strain evidence="1 2">ATCC 49958</strain>
    </source>
</reference>
<organism evidence="1 2">
    <name type="scientific">Azospirillum brasilense</name>
    <dbReference type="NCBI Taxonomy" id="192"/>
    <lineage>
        <taxon>Bacteria</taxon>
        <taxon>Pseudomonadati</taxon>
        <taxon>Pseudomonadota</taxon>
        <taxon>Alphaproteobacteria</taxon>
        <taxon>Rhodospirillales</taxon>
        <taxon>Azospirillaceae</taxon>
        <taxon>Azospirillum</taxon>
    </lineage>
</organism>
<name>A0A6L3AS81_AZOBR</name>
<protein>
    <submittedName>
        <fullName evidence="1">Uncharacterized protein</fullName>
    </submittedName>
</protein>
<accession>A0A6L3AS81</accession>
<comment type="caution">
    <text evidence="1">The sequence shown here is derived from an EMBL/GenBank/DDBJ whole genome shotgun (WGS) entry which is preliminary data.</text>
</comment>
<dbReference type="EMBL" id="QOKV01000029">
    <property type="protein sequence ID" value="KAA0678168.1"/>
    <property type="molecule type" value="Genomic_DNA"/>
</dbReference>
<evidence type="ECO:0000313" key="2">
    <source>
        <dbReference type="Proteomes" id="UP000476837"/>
    </source>
</evidence>
<gene>
    <name evidence="1" type="ORF">DS837_28025</name>
</gene>
<dbReference type="AlphaFoldDB" id="A0A6L3AS81"/>
<evidence type="ECO:0000313" key="1">
    <source>
        <dbReference type="EMBL" id="KAA0678168.1"/>
    </source>
</evidence>
<sequence>MNSSPEVGAVEGIRQNLSQGMAPIADFLDLNDLVIREYVTAASPERNLGRSADALGLVISVRLFALHW</sequence>
<proteinExistence type="predicted"/>